<evidence type="ECO:0000256" key="16">
    <source>
        <dbReference type="ARBA" id="ARBA00029440"/>
    </source>
</evidence>
<dbReference type="EC" id="1.4.1.13" evidence="18"/>
<dbReference type="Pfam" id="PF01645">
    <property type="entry name" value="Glu_synthase"/>
    <property type="match status" value="1"/>
</dbReference>
<evidence type="ECO:0000256" key="2">
    <source>
        <dbReference type="ARBA" id="ARBA00001927"/>
    </source>
</evidence>
<keyword evidence="10" id="KW-0315">Glutamine amidotransferase</keyword>
<dbReference type="EMBL" id="JAUSTB010000015">
    <property type="protein sequence ID" value="MDQ0147616.1"/>
    <property type="molecule type" value="Genomic_DNA"/>
</dbReference>
<dbReference type="InterPro" id="IPR002932">
    <property type="entry name" value="Glu_synthdom"/>
</dbReference>
<keyword evidence="9" id="KW-0274">FAD</keyword>
<keyword evidence="11 18" id="KW-0560">Oxidoreductase</keyword>
<dbReference type="GO" id="GO:0006537">
    <property type="term" value="P:glutamate biosynthetic process"/>
    <property type="evidence" value="ECO:0007669"/>
    <property type="project" value="UniProtKB-KW"/>
</dbReference>
<organism evidence="18 19">
    <name type="scientific">Pseudarthrobacter niigatensis</name>
    <dbReference type="NCBI Taxonomy" id="369935"/>
    <lineage>
        <taxon>Bacteria</taxon>
        <taxon>Bacillati</taxon>
        <taxon>Actinomycetota</taxon>
        <taxon>Actinomycetes</taxon>
        <taxon>Micrococcales</taxon>
        <taxon>Micrococcaceae</taxon>
        <taxon>Pseudarthrobacter</taxon>
    </lineage>
</organism>
<evidence type="ECO:0000256" key="9">
    <source>
        <dbReference type="ARBA" id="ARBA00022827"/>
    </source>
</evidence>
<keyword evidence="5" id="KW-0028">Amino-acid biosynthesis</keyword>
<dbReference type="Pfam" id="PF01493">
    <property type="entry name" value="GXGXG"/>
    <property type="match status" value="1"/>
</dbReference>
<dbReference type="SUPFAM" id="SSF51395">
    <property type="entry name" value="FMN-linked oxidoreductases"/>
    <property type="match status" value="1"/>
</dbReference>
<dbReference type="GO" id="GO:0051538">
    <property type="term" value="F:3 iron, 4 sulfur cluster binding"/>
    <property type="evidence" value="ECO:0007669"/>
    <property type="project" value="UniProtKB-KW"/>
</dbReference>
<dbReference type="CDD" id="cd00713">
    <property type="entry name" value="GltS"/>
    <property type="match status" value="1"/>
</dbReference>
<dbReference type="InterPro" id="IPR006982">
    <property type="entry name" value="Glu_synth_centr_N"/>
</dbReference>
<keyword evidence="12" id="KW-0408">Iron</keyword>
<name>A0AAJ1SV83_9MICC</name>
<keyword evidence="6" id="KW-0285">Flavoprotein</keyword>
<evidence type="ECO:0000256" key="15">
    <source>
        <dbReference type="ARBA" id="ARBA00023291"/>
    </source>
</evidence>
<reference evidence="18 19" key="1">
    <citation type="submission" date="2023-07" db="EMBL/GenBank/DDBJ databases">
        <title>Sorghum-associated microbial communities from plants grown in Nebraska, USA.</title>
        <authorList>
            <person name="Schachtman D."/>
        </authorList>
    </citation>
    <scope>NUCLEOTIDE SEQUENCE [LARGE SCALE GENOMIC DNA]</scope>
    <source>
        <strain evidence="18 19">DS1001</strain>
    </source>
</reference>
<keyword evidence="19" id="KW-1185">Reference proteome</keyword>
<keyword evidence="8" id="KW-0479">Metal-binding</keyword>
<keyword evidence="7" id="KW-0288">FMN</keyword>
<comment type="caution">
    <text evidence="18">The sequence shown here is derived from an EMBL/GenBank/DDBJ whole genome shotgun (WGS) entry which is preliminary data.</text>
</comment>
<dbReference type="Gene3D" id="2.160.20.60">
    <property type="entry name" value="Glutamate synthase, alpha subunit, C-terminal domain"/>
    <property type="match status" value="1"/>
</dbReference>
<evidence type="ECO:0000256" key="14">
    <source>
        <dbReference type="ARBA" id="ARBA00023164"/>
    </source>
</evidence>
<dbReference type="InterPro" id="IPR013785">
    <property type="entry name" value="Aldolase_TIM"/>
</dbReference>
<sequence>MTQTLNTPSWSGPDQPEVAVSPFKRFAAMPEAAGLYNPEQEKDACGLAIIATLRGEPGYDIVDAALTALRNLEHRGAVGADEGTGDGAGLLMQIPDEFFRAVTEFELPAPGRYVAGTAFLPAEQREADAAKAGIEGLAADEGLKVLGWREVPVVADLVGAMARACMPYFSQPFLASANGEELDRNELDSRAWRIRKRAQNKFGVYFPSLSSRTIVYKGMLTTAQLEPFYPDLSDKRFKTKLAIVHSRFSTNTFPSWPLAQPFRTIAHNGEINTVKGNRNWMRARQSQLANPLLGESPEELYPICTPGASDSASFDEVAELLWLSGRPITHSIMMMIPEAWENHATMDPARRAFYEYHSLLMEPWDGPAAVSFTDGNLVGATLDRNGLRPGRFWITEDGLIVFASEVGVIDVEPSKVVKKGRVSPGKMFLVDTDAGRIIDDEEVKAEVAAANPWAEWVKDNLIDLNDLPEREHVVHTAASVNIRQRTFGYTTEELKILLGPMARTGAEPLGAMGSDTPVAVLSKRPRLLFDYFVQSFAQVTNPPLDAIREELVTSLTCAIGPNGNLLDTKQVRQPQVQLPFPVINNDQLAKIANIEDADGNRVAMKVRGLYRPEGGENALRARLTEICEQVSGAINRGVQYIVLSDRDSNAQWAPIPSLLLVSAVHHHLLRSANRTKTALVVEAGDVRETHHVAVLIGYGASAVNPYLAMESVEQLIAAGDVTGVTPQDGVYNLIKGLGKGVLKIMSKMGISTVASYTGAQTFEALGLGQDLVDEFFAGTHSQLGGVGLDVIAAEVSARHQMAYPEGGIEQPHRPLLGGGEYQWRRDGEPHLFNPETVFRLQHATRERRYDIFKAYTRGVDDQSTNLMTLRGLLKFKNERPSVPLEEVEPVSSIVKRFSTGAMSYGSISQEAHETLAIAMNQLGGKSNTGEGGEDVDRLLDPKRRSAVKQIASGRFGVTSLYLTNADDIQIKMAQGAKPGEGGQLMAQKVYPWVARTRHSTPGVGLISPPPHHDIYSIEDLAQLIYDAKRANPSARVHVKLVSEVGIGTVASGVTKAKADVVLVSGHDGGTGASPLNSLKHAGVPWELGLAETQQTLMLNGLRDRVVVQVDGQLKTGRDVVIAALLGGEEFGFATAPLVVEGCIMMRVCHLDTCPVGVATQNPELRARFSGKPEFVVNFFEFLAEEVREILAELGFRSLEEAIGHAEVLDTRDAVDHWKADGLDLDPILHGLEFDDDAPLRNMTGQNHELDKHFDQRLITMATEALTDRSPVKITVDVINTDRSVGTMLGHVVTKTFGTDVLATDTIDVTLNGTAGQSLGAFLPAGITLRLYGDSNDYVGKGLSGGRIIVRPDRTNVFKAETNVIAGNVIGYGATSGEMFLRGQVGERFLVRNSGATAVVEGIGDHGCEYMTGGQTLIIGRTGRNFGAGMSGGTAYVLDLRTTRVNKQALESGELQLRELDSEDRDIVHNLLVKHVEETDSQLAARLLENFDDTAARITKVLPRDYAAVLQTRLDAIEEGLDPDGEEVWSRILEVTGG</sequence>
<dbReference type="Pfam" id="PF04898">
    <property type="entry name" value="Glu_syn_central"/>
    <property type="match status" value="1"/>
</dbReference>
<feature type="domain" description="Glutamine amidotransferase type-2" evidence="17">
    <location>
        <begin position="45"/>
        <end position="433"/>
    </location>
</feature>
<comment type="cofactor">
    <cofactor evidence="1">
        <name>FMN</name>
        <dbReference type="ChEBI" id="CHEBI:58210"/>
    </cofactor>
</comment>
<keyword evidence="15" id="KW-0003">3Fe-4S</keyword>
<keyword evidence="14" id="KW-0314">Glutamate biosynthesis</keyword>
<dbReference type="Gene3D" id="3.20.20.70">
    <property type="entry name" value="Aldolase class I"/>
    <property type="match status" value="2"/>
</dbReference>
<dbReference type="InterPro" id="IPR050711">
    <property type="entry name" value="ET-N_metabolism_enzyme"/>
</dbReference>
<evidence type="ECO:0000256" key="13">
    <source>
        <dbReference type="ARBA" id="ARBA00023014"/>
    </source>
</evidence>
<dbReference type="GO" id="GO:0046872">
    <property type="term" value="F:metal ion binding"/>
    <property type="evidence" value="ECO:0007669"/>
    <property type="project" value="UniProtKB-KW"/>
</dbReference>
<dbReference type="PROSITE" id="PS51278">
    <property type="entry name" value="GATASE_TYPE_2"/>
    <property type="match status" value="1"/>
</dbReference>
<dbReference type="PANTHER" id="PTHR11938:SF133">
    <property type="entry name" value="GLUTAMATE SYNTHASE (NADH)"/>
    <property type="match status" value="1"/>
</dbReference>
<dbReference type="FunFam" id="3.60.20.10:FF:000001">
    <property type="entry name" value="Glutamate synthase, large subunit"/>
    <property type="match status" value="1"/>
</dbReference>
<dbReference type="InterPro" id="IPR017932">
    <property type="entry name" value="GATase_2_dom"/>
</dbReference>
<dbReference type="Pfam" id="PF00310">
    <property type="entry name" value="GATase_2"/>
    <property type="match status" value="1"/>
</dbReference>
<comment type="pathway">
    <text evidence="16">Amino-acid biosynthesis.</text>
</comment>
<dbReference type="GO" id="GO:0019676">
    <property type="term" value="P:ammonia assimilation cycle"/>
    <property type="evidence" value="ECO:0007669"/>
    <property type="project" value="TreeGrafter"/>
</dbReference>
<protein>
    <submittedName>
        <fullName evidence="18">Glutamate synthase (NADPH/NADH) large chain</fullName>
        <ecNumber evidence="18">1.4.1.13</ecNumber>
        <ecNumber evidence="18">1.4.1.14</ecNumber>
    </submittedName>
</protein>
<dbReference type="Proteomes" id="UP001239267">
    <property type="component" value="Unassembled WGS sequence"/>
</dbReference>
<dbReference type="NCBIfam" id="NF008730">
    <property type="entry name" value="PRK11750.1"/>
    <property type="match status" value="1"/>
</dbReference>
<dbReference type="InterPro" id="IPR036485">
    <property type="entry name" value="Glu_synth_asu_C_sf"/>
</dbReference>
<dbReference type="GO" id="GO:0004355">
    <property type="term" value="F:glutamate synthase (NADPH) activity"/>
    <property type="evidence" value="ECO:0007669"/>
    <property type="project" value="UniProtKB-EC"/>
</dbReference>
<evidence type="ECO:0000256" key="11">
    <source>
        <dbReference type="ARBA" id="ARBA00023002"/>
    </source>
</evidence>
<proteinExistence type="inferred from homology"/>
<dbReference type="CDD" id="cd02808">
    <property type="entry name" value="GltS_FMN"/>
    <property type="match status" value="1"/>
</dbReference>
<keyword evidence="13" id="KW-0411">Iron-sulfur</keyword>
<comment type="cofactor">
    <cofactor evidence="2">
        <name>[3Fe-4S] cluster</name>
        <dbReference type="ChEBI" id="CHEBI:21137"/>
    </cofactor>
</comment>
<evidence type="ECO:0000313" key="18">
    <source>
        <dbReference type="EMBL" id="MDQ0147616.1"/>
    </source>
</evidence>
<dbReference type="FunFam" id="3.20.20.70:FF:000053">
    <property type="entry name" value="Glutamate synthase large subunit"/>
    <property type="match status" value="1"/>
</dbReference>
<dbReference type="FunFam" id="2.160.20.60:FF:000001">
    <property type="entry name" value="Glutamate synthase, large subunit"/>
    <property type="match status" value="1"/>
</dbReference>
<evidence type="ECO:0000259" key="17">
    <source>
        <dbReference type="PROSITE" id="PS51278"/>
    </source>
</evidence>
<dbReference type="CDD" id="cd00982">
    <property type="entry name" value="gltB_C"/>
    <property type="match status" value="1"/>
</dbReference>
<evidence type="ECO:0000256" key="6">
    <source>
        <dbReference type="ARBA" id="ARBA00022630"/>
    </source>
</evidence>
<evidence type="ECO:0000256" key="5">
    <source>
        <dbReference type="ARBA" id="ARBA00022605"/>
    </source>
</evidence>
<gene>
    <name evidence="18" type="ORF">J2T23_003534</name>
</gene>
<dbReference type="SUPFAM" id="SSF56235">
    <property type="entry name" value="N-terminal nucleophile aminohydrolases (Ntn hydrolases)"/>
    <property type="match status" value="1"/>
</dbReference>
<evidence type="ECO:0000256" key="8">
    <source>
        <dbReference type="ARBA" id="ARBA00022723"/>
    </source>
</evidence>
<accession>A0AAJ1SV83</accession>
<evidence type="ECO:0000313" key="19">
    <source>
        <dbReference type="Proteomes" id="UP001239267"/>
    </source>
</evidence>
<dbReference type="EC" id="1.4.1.14" evidence="18"/>
<dbReference type="RefSeq" id="WP_307362056.1">
    <property type="nucleotide sequence ID" value="NZ_JAUSTB010000015.1"/>
</dbReference>
<comment type="similarity">
    <text evidence="4">Belongs to the glutamate synthase family.</text>
</comment>
<dbReference type="InterPro" id="IPR002489">
    <property type="entry name" value="Glu_synth_asu_C"/>
</dbReference>
<evidence type="ECO:0000256" key="12">
    <source>
        <dbReference type="ARBA" id="ARBA00023004"/>
    </source>
</evidence>
<comment type="cofactor">
    <cofactor evidence="3">
        <name>FAD</name>
        <dbReference type="ChEBI" id="CHEBI:57692"/>
    </cofactor>
</comment>
<evidence type="ECO:0000256" key="4">
    <source>
        <dbReference type="ARBA" id="ARBA00009716"/>
    </source>
</evidence>
<evidence type="ECO:0000256" key="3">
    <source>
        <dbReference type="ARBA" id="ARBA00001974"/>
    </source>
</evidence>
<dbReference type="FunFam" id="3.20.20.70:FF:000031">
    <property type="entry name" value="Glutamate synthase 1 [NADH]"/>
    <property type="match status" value="1"/>
</dbReference>
<dbReference type="Gene3D" id="3.60.20.10">
    <property type="entry name" value="Glutamine Phosphoribosylpyrophosphate, subunit 1, domain 1"/>
    <property type="match status" value="1"/>
</dbReference>
<evidence type="ECO:0000256" key="7">
    <source>
        <dbReference type="ARBA" id="ARBA00022643"/>
    </source>
</evidence>
<evidence type="ECO:0000256" key="1">
    <source>
        <dbReference type="ARBA" id="ARBA00001917"/>
    </source>
</evidence>
<dbReference type="GO" id="GO:0016040">
    <property type="term" value="F:glutamate synthase (NADH) activity"/>
    <property type="evidence" value="ECO:0007669"/>
    <property type="project" value="UniProtKB-EC"/>
</dbReference>
<dbReference type="PANTHER" id="PTHR11938">
    <property type="entry name" value="FAD NADPH DEHYDROGENASE/OXIDOREDUCTASE"/>
    <property type="match status" value="1"/>
</dbReference>
<dbReference type="InterPro" id="IPR029055">
    <property type="entry name" value="Ntn_hydrolases_N"/>
</dbReference>
<evidence type="ECO:0000256" key="10">
    <source>
        <dbReference type="ARBA" id="ARBA00022962"/>
    </source>
</evidence>
<dbReference type="SUPFAM" id="SSF69336">
    <property type="entry name" value="Alpha subunit of glutamate synthase, C-terminal domain"/>
    <property type="match status" value="1"/>
</dbReference>